<name>A0A9D1Y116_9FIRM</name>
<organism evidence="2 3">
    <name type="scientific">Candidatus Gemmiger excrementipullorum</name>
    <dbReference type="NCBI Taxonomy" id="2838610"/>
    <lineage>
        <taxon>Bacteria</taxon>
        <taxon>Bacillati</taxon>
        <taxon>Bacillota</taxon>
        <taxon>Clostridia</taxon>
        <taxon>Eubacteriales</taxon>
        <taxon>Gemmiger</taxon>
    </lineage>
</organism>
<dbReference type="GO" id="GO:0043565">
    <property type="term" value="F:sequence-specific DNA binding"/>
    <property type="evidence" value="ECO:0007669"/>
    <property type="project" value="TreeGrafter"/>
</dbReference>
<proteinExistence type="predicted"/>
<dbReference type="InterPro" id="IPR002686">
    <property type="entry name" value="Transposase_17"/>
</dbReference>
<dbReference type="SMART" id="SM01321">
    <property type="entry name" value="Y1_Tnp"/>
    <property type="match status" value="1"/>
</dbReference>
<gene>
    <name evidence="2" type="ORF">H9846_07145</name>
</gene>
<dbReference type="GO" id="GO:0004803">
    <property type="term" value="F:transposase activity"/>
    <property type="evidence" value="ECO:0007669"/>
    <property type="project" value="InterPro"/>
</dbReference>
<dbReference type="EMBL" id="DXEI01000108">
    <property type="protein sequence ID" value="HIX95218.1"/>
    <property type="molecule type" value="Genomic_DNA"/>
</dbReference>
<evidence type="ECO:0000313" key="2">
    <source>
        <dbReference type="EMBL" id="HIX95218.1"/>
    </source>
</evidence>
<dbReference type="InterPro" id="IPR036515">
    <property type="entry name" value="Transposase_17_sf"/>
</dbReference>
<reference evidence="2" key="1">
    <citation type="journal article" date="2021" name="PeerJ">
        <title>Extensive microbial diversity within the chicken gut microbiome revealed by metagenomics and culture.</title>
        <authorList>
            <person name="Gilroy R."/>
            <person name="Ravi A."/>
            <person name="Getino M."/>
            <person name="Pursley I."/>
            <person name="Horton D.L."/>
            <person name="Alikhan N.F."/>
            <person name="Baker D."/>
            <person name="Gharbi K."/>
            <person name="Hall N."/>
            <person name="Watson M."/>
            <person name="Adriaenssens E.M."/>
            <person name="Foster-Nyarko E."/>
            <person name="Jarju S."/>
            <person name="Secka A."/>
            <person name="Antonio M."/>
            <person name="Oren A."/>
            <person name="Chaudhuri R.R."/>
            <person name="La Ragione R."/>
            <person name="Hildebrand F."/>
            <person name="Pallen M.J."/>
        </authorList>
    </citation>
    <scope>NUCLEOTIDE SEQUENCE</scope>
    <source>
        <strain evidence="2">ChiHecec2B26-7398</strain>
    </source>
</reference>
<evidence type="ECO:0000259" key="1">
    <source>
        <dbReference type="SMART" id="SM01321"/>
    </source>
</evidence>
<dbReference type="Gene3D" id="3.30.70.1290">
    <property type="entry name" value="Transposase IS200-like"/>
    <property type="match status" value="1"/>
</dbReference>
<dbReference type="Proteomes" id="UP000886751">
    <property type="component" value="Unassembled WGS sequence"/>
</dbReference>
<dbReference type="PANTHER" id="PTHR36966:SF1">
    <property type="entry name" value="REP-ASSOCIATED TYROSINE TRANSPOSASE"/>
    <property type="match status" value="1"/>
</dbReference>
<protein>
    <submittedName>
        <fullName evidence="2">Transposase</fullName>
    </submittedName>
</protein>
<dbReference type="PANTHER" id="PTHR36966">
    <property type="entry name" value="REP-ASSOCIATED TYROSINE TRANSPOSASE"/>
    <property type="match status" value="1"/>
</dbReference>
<dbReference type="GO" id="GO:0006313">
    <property type="term" value="P:DNA transposition"/>
    <property type="evidence" value="ECO:0007669"/>
    <property type="project" value="InterPro"/>
</dbReference>
<comment type="caution">
    <text evidence="2">The sequence shown here is derived from an EMBL/GenBank/DDBJ whole genome shotgun (WGS) entry which is preliminary data.</text>
</comment>
<feature type="domain" description="Transposase IS200-like" evidence="1">
    <location>
        <begin position="20"/>
        <end position="147"/>
    </location>
</feature>
<reference evidence="2" key="2">
    <citation type="submission" date="2021-04" db="EMBL/GenBank/DDBJ databases">
        <authorList>
            <person name="Gilroy R."/>
        </authorList>
    </citation>
    <scope>NUCLEOTIDE SEQUENCE</scope>
    <source>
        <strain evidence="2">ChiHecec2B26-7398</strain>
    </source>
</reference>
<evidence type="ECO:0000313" key="3">
    <source>
        <dbReference type="Proteomes" id="UP000886751"/>
    </source>
</evidence>
<dbReference type="SUPFAM" id="SSF143422">
    <property type="entry name" value="Transposase IS200-like"/>
    <property type="match status" value="1"/>
</dbReference>
<dbReference type="AlphaFoldDB" id="A0A9D1Y116"/>
<accession>A0A9D1Y116</accession>
<dbReference type="InterPro" id="IPR052715">
    <property type="entry name" value="RAYT_transposase"/>
</dbReference>
<sequence length="159" mass="18378">MENSSFPVRKNPRLPGFDYTARRFYFITVCTRNREPCLCQISGTVEQPTVRLLPAGKIVQEELQRLPQRVPGLAVEQWCIMPDHLHMILSVGCYGGEKTPPVTRIMGNFKGGVSRRCKRPVWQASFHDHVIRGPADAEEIMRYIENNPRKWVLDRNFEP</sequence>